<evidence type="ECO:0000313" key="1">
    <source>
        <dbReference type="EMBL" id="KAJ8754939.1"/>
    </source>
</evidence>
<organism evidence="1 2">
    <name type="scientific">Erythroxylum novogranatense</name>
    <dbReference type="NCBI Taxonomy" id="1862640"/>
    <lineage>
        <taxon>Eukaryota</taxon>
        <taxon>Viridiplantae</taxon>
        <taxon>Streptophyta</taxon>
        <taxon>Embryophyta</taxon>
        <taxon>Tracheophyta</taxon>
        <taxon>Spermatophyta</taxon>
        <taxon>Magnoliopsida</taxon>
        <taxon>eudicotyledons</taxon>
        <taxon>Gunneridae</taxon>
        <taxon>Pentapetalae</taxon>
        <taxon>rosids</taxon>
        <taxon>fabids</taxon>
        <taxon>Malpighiales</taxon>
        <taxon>Erythroxylaceae</taxon>
        <taxon>Erythroxylum</taxon>
    </lineage>
</organism>
<proteinExistence type="predicted"/>
<name>A0AAV8SSF5_9ROSI</name>
<dbReference type="Proteomes" id="UP001159364">
    <property type="component" value="Linkage Group LG09"/>
</dbReference>
<keyword evidence="2" id="KW-1185">Reference proteome</keyword>
<reference evidence="1 2" key="1">
    <citation type="submission" date="2021-09" db="EMBL/GenBank/DDBJ databases">
        <title>Genomic insights and catalytic innovation underlie evolution of tropane alkaloids biosynthesis.</title>
        <authorList>
            <person name="Wang Y.-J."/>
            <person name="Tian T."/>
            <person name="Huang J.-P."/>
            <person name="Huang S.-X."/>
        </authorList>
    </citation>
    <scope>NUCLEOTIDE SEQUENCE [LARGE SCALE GENOMIC DNA]</scope>
    <source>
        <strain evidence="1">KIB-2018</strain>
        <tissue evidence="1">Leaf</tissue>
    </source>
</reference>
<dbReference type="EMBL" id="JAIWQS010000009">
    <property type="protein sequence ID" value="KAJ8754939.1"/>
    <property type="molecule type" value="Genomic_DNA"/>
</dbReference>
<evidence type="ECO:0000313" key="2">
    <source>
        <dbReference type="Proteomes" id="UP001159364"/>
    </source>
</evidence>
<protein>
    <submittedName>
        <fullName evidence="1">Uncharacterized protein</fullName>
    </submittedName>
</protein>
<gene>
    <name evidence="1" type="ORF">K2173_015451</name>
</gene>
<sequence>MSKDQLDHVNLENEGFRGHYFRSDAAIHNLGIRMGRRYPCLDEFPVKTFWCRPHGQHFVVLAENTNNEGDRNDPCPIVSRAHNDPCPIGSRSQQIYSQKMMSLSTLVKRGNESPGMLRRQFFEEEDHAFELERRHLTRLKMENSSYFDYAMDGLKLLERLGCLLDTLETGSGSDYKAKKKTHQRRV</sequence>
<comment type="caution">
    <text evidence="1">The sequence shown here is derived from an EMBL/GenBank/DDBJ whole genome shotgun (WGS) entry which is preliminary data.</text>
</comment>
<dbReference type="AlphaFoldDB" id="A0AAV8SSF5"/>
<accession>A0AAV8SSF5</accession>